<organism evidence="1 2">
    <name type="scientific">Lepeophtheirus salmonis</name>
    <name type="common">Salmon louse</name>
    <name type="synonym">Caligus salmonis</name>
    <dbReference type="NCBI Taxonomy" id="72036"/>
    <lineage>
        <taxon>Eukaryota</taxon>
        <taxon>Metazoa</taxon>
        <taxon>Ecdysozoa</taxon>
        <taxon>Arthropoda</taxon>
        <taxon>Crustacea</taxon>
        <taxon>Multicrustacea</taxon>
        <taxon>Hexanauplia</taxon>
        <taxon>Copepoda</taxon>
        <taxon>Siphonostomatoida</taxon>
        <taxon>Caligidae</taxon>
        <taxon>Lepeophtheirus</taxon>
    </lineage>
</organism>
<protein>
    <submittedName>
        <fullName evidence="1">(salmon louse) hypothetical protein</fullName>
    </submittedName>
</protein>
<reference evidence="1" key="1">
    <citation type="submission" date="2021-02" db="EMBL/GenBank/DDBJ databases">
        <authorList>
            <person name="Bekaert M."/>
        </authorList>
    </citation>
    <scope>NUCLEOTIDE SEQUENCE</scope>
    <source>
        <strain evidence="1">IoA-00</strain>
    </source>
</reference>
<gene>
    <name evidence="1" type="ORF">LSAA_2280</name>
</gene>
<accession>A0A7R8CK26</accession>
<dbReference type="Proteomes" id="UP000675881">
    <property type="component" value="Chromosome 10"/>
</dbReference>
<name>A0A7R8CK26_LEPSM</name>
<evidence type="ECO:0000313" key="1">
    <source>
        <dbReference type="EMBL" id="CAF2798210.1"/>
    </source>
</evidence>
<dbReference type="EMBL" id="HG994589">
    <property type="protein sequence ID" value="CAF2798210.1"/>
    <property type="molecule type" value="Genomic_DNA"/>
</dbReference>
<dbReference type="AlphaFoldDB" id="A0A7R8CK26"/>
<evidence type="ECO:0000313" key="2">
    <source>
        <dbReference type="Proteomes" id="UP000675881"/>
    </source>
</evidence>
<sequence>MKPIRFLKRYPLKADDYLNILEKKVVPVATEIVHGGIRQSSPKTLLTDLKTLAPSPKSPQLNLLDIPQHDLPHGHGGQGLDLNVHRQVPLANLCPSNLA</sequence>
<proteinExistence type="predicted"/>
<keyword evidence="2" id="KW-1185">Reference proteome</keyword>